<evidence type="ECO:0000313" key="2">
    <source>
        <dbReference type="Proteomes" id="UP000013070"/>
    </source>
</evidence>
<dbReference type="HOGENOM" id="CLU_1881279_0_0_6"/>
<reference evidence="1 2" key="1">
    <citation type="submission" date="2013-02" db="EMBL/GenBank/DDBJ databases">
        <title>The Genome Sequence of Acinetobacter sp. NIPH 899.</title>
        <authorList>
            <consortium name="The Broad Institute Genome Sequencing Platform"/>
            <consortium name="The Broad Institute Genome Sequencing Center for Infectious Disease"/>
            <person name="Cerqueira G."/>
            <person name="Feldgarden M."/>
            <person name="Courvalin P."/>
            <person name="Perichon B."/>
            <person name="Grillot-Courvalin C."/>
            <person name="Clermont D."/>
            <person name="Rocha E."/>
            <person name="Yoon E.-J."/>
            <person name="Nemec A."/>
            <person name="Walker B."/>
            <person name="Young S.K."/>
            <person name="Zeng Q."/>
            <person name="Gargeya S."/>
            <person name="Fitzgerald M."/>
            <person name="Haas B."/>
            <person name="Abouelleil A."/>
            <person name="Alvarado L."/>
            <person name="Arachchi H.M."/>
            <person name="Berlin A.M."/>
            <person name="Chapman S.B."/>
            <person name="Dewar J."/>
            <person name="Goldberg J."/>
            <person name="Griggs A."/>
            <person name="Gujja S."/>
            <person name="Hansen M."/>
            <person name="Howarth C."/>
            <person name="Imamovic A."/>
            <person name="Larimer J."/>
            <person name="McCowan C."/>
            <person name="Murphy C."/>
            <person name="Neiman D."/>
            <person name="Pearson M."/>
            <person name="Priest M."/>
            <person name="Roberts A."/>
            <person name="Saif S."/>
            <person name="Shea T."/>
            <person name="Sisk P."/>
            <person name="Sykes S."/>
            <person name="Wortman J."/>
            <person name="Nusbaum C."/>
            <person name="Birren B."/>
        </authorList>
    </citation>
    <scope>NUCLEOTIDE SEQUENCE [LARGE SCALE GENOMIC DNA]</scope>
    <source>
        <strain evidence="1 2">NIPH 899</strain>
    </source>
</reference>
<accession>N8VN68</accession>
<organism evidence="1 2">
    <name type="scientific">Acinetobacter variabilis</name>
    <dbReference type="NCBI Taxonomy" id="70346"/>
    <lineage>
        <taxon>Bacteria</taxon>
        <taxon>Pseudomonadati</taxon>
        <taxon>Pseudomonadota</taxon>
        <taxon>Gammaproteobacteria</taxon>
        <taxon>Moraxellales</taxon>
        <taxon>Moraxellaceae</taxon>
        <taxon>Acinetobacter</taxon>
    </lineage>
</organism>
<dbReference type="RefSeq" id="WP_004787940.1">
    <property type="nucleotide sequence ID" value="NZ_KB849413.1"/>
</dbReference>
<proteinExistence type="predicted"/>
<protein>
    <submittedName>
        <fullName evidence="1">Uncharacterized protein</fullName>
    </submittedName>
</protein>
<gene>
    <name evidence="1" type="ORF">F969_00062</name>
</gene>
<keyword evidence="2" id="KW-1185">Reference proteome</keyword>
<comment type="caution">
    <text evidence="1">The sequence shown here is derived from an EMBL/GenBank/DDBJ whole genome shotgun (WGS) entry which is preliminary data.</text>
</comment>
<dbReference type="EMBL" id="APPE01000006">
    <property type="protein sequence ID" value="ENV00976.1"/>
    <property type="molecule type" value="Genomic_DNA"/>
</dbReference>
<sequence length="135" mass="15605">MNLYDQYSLRVNDNPYKTLCLSLGGVHKTIQILDMLTPKTEFFAVDATRSTEIKPHNIKQYRFVRNAVKMLSPYSRVWGFSYDRSLLAGLNVYKVDDFLDGLEHVINHGVFVPENVYFQTMDRISLVRGDKKPGI</sequence>
<dbReference type="AlphaFoldDB" id="N8VN68"/>
<evidence type="ECO:0000313" key="1">
    <source>
        <dbReference type="EMBL" id="ENV00976.1"/>
    </source>
</evidence>
<dbReference type="Proteomes" id="UP000013070">
    <property type="component" value="Unassembled WGS sequence"/>
</dbReference>
<name>N8VN68_9GAMM</name>